<dbReference type="PANTHER" id="PTHR46259:SF1">
    <property type="entry name" value="ZINC FINGER CCHC-TYPE AND RNA-BINDING MOTIF-CONTAINING PROTEIN 1"/>
    <property type="match status" value="1"/>
</dbReference>
<feature type="domain" description="CCHC-type" evidence="16">
    <location>
        <begin position="106"/>
        <end position="121"/>
    </location>
</feature>
<evidence type="ECO:0000256" key="12">
    <source>
        <dbReference type="PROSITE-ProRule" id="PRU00047"/>
    </source>
</evidence>
<comment type="subcellular location">
    <subcellularLocation>
        <location evidence="1">Nucleus</location>
    </subcellularLocation>
</comment>
<dbReference type="CDD" id="cd12393">
    <property type="entry name" value="RRM_ZCRB1"/>
    <property type="match status" value="1"/>
</dbReference>
<evidence type="ECO:0000256" key="10">
    <source>
        <dbReference type="ARBA" id="ARBA00023242"/>
    </source>
</evidence>
<evidence type="ECO:0000256" key="6">
    <source>
        <dbReference type="ARBA" id="ARBA00022771"/>
    </source>
</evidence>
<dbReference type="InterPro" id="IPR003954">
    <property type="entry name" value="RRM_euk-type"/>
</dbReference>
<sequence length="212" mass="23891">MSSLAPSKSTVYVSNLVFSLTNNDLHKIFSKYGQVVKVTLVKDKVTRLSKGVAFVQYLRRDDAIACVNVLNGKQMFERTIKCSIARDNGRSTEFIRKRHYPDKSSCYECGEEGHLSYACPKNSLGRRTPPPKKEKKAKSEKKKFVAASGDQDEEDNSDVQTEDDEPDLETLSAAIQLEQARAENDETVKVPVAKRKIVKKNTYFSDEEDISD</sequence>
<dbReference type="SUPFAM" id="SSF54928">
    <property type="entry name" value="RNA-binding domain, RBD"/>
    <property type="match status" value="1"/>
</dbReference>
<dbReference type="OrthoDB" id="267048at2759"/>
<dbReference type="FunFam" id="4.10.60.10:FF:000009">
    <property type="entry name" value="Zinc finger CCHC-type and RNA-binding motif-containing protein 1"/>
    <property type="match status" value="1"/>
</dbReference>
<keyword evidence="5" id="KW-0747">Spliceosome</keyword>
<reference evidence="17 18" key="1">
    <citation type="submission" date="2020-02" db="EMBL/GenBank/DDBJ databases">
        <authorList>
            <person name="Ferguson B K."/>
        </authorList>
    </citation>
    <scope>NUCLEOTIDE SEQUENCE [LARGE SCALE GENOMIC DNA]</scope>
</reference>
<evidence type="ECO:0000256" key="5">
    <source>
        <dbReference type="ARBA" id="ARBA00022728"/>
    </source>
</evidence>
<dbReference type="GO" id="GO:0000398">
    <property type="term" value="P:mRNA splicing, via spliceosome"/>
    <property type="evidence" value="ECO:0007669"/>
    <property type="project" value="InterPro"/>
</dbReference>
<feature type="compositionally biased region" description="Basic residues" evidence="14">
    <location>
        <begin position="129"/>
        <end position="141"/>
    </location>
</feature>
<feature type="compositionally biased region" description="Acidic residues" evidence="14">
    <location>
        <begin position="150"/>
        <end position="168"/>
    </location>
</feature>
<evidence type="ECO:0000259" key="16">
    <source>
        <dbReference type="PROSITE" id="PS50158"/>
    </source>
</evidence>
<evidence type="ECO:0000256" key="1">
    <source>
        <dbReference type="ARBA" id="ARBA00004123"/>
    </source>
</evidence>
<dbReference type="EMBL" id="CADCXU010033946">
    <property type="protein sequence ID" value="CAB0019388.1"/>
    <property type="molecule type" value="Genomic_DNA"/>
</dbReference>
<evidence type="ECO:0000256" key="14">
    <source>
        <dbReference type="SAM" id="MobiDB-lite"/>
    </source>
</evidence>
<keyword evidence="7" id="KW-0862">Zinc</keyword>
<dbReference type="InterPro" id="IPR001878">
    <property type="entry name" value="Znf_CCHC"/>
</dbReference>
<dbReference type="PROSITE" id="PS50158">
    <property type="entry name" value="ZF_CCHC"/>
    <property type="match status" value="1"/>
</dbReference>
<gene>
    <name evidence="17" type="ORF">NTEN_LOCUS23100</name>
</gene>
<dbReference type="GO" id="GO:0003723">
    <property type="term" value="F:RNA binding"/>
    <property type="evidence" value="ECO:0007669"/>
    <property type="project" value="UniProtKB-UniRule"/>
</dbReference>
<dbReference type="InterPro" id="IPR044598">
    <property type="entry name" value="ZCRB1"/>
</dbReference>
<dbReference type="Gene3D" id="3.30.70.330">
    <property type="match status" value="1"/>
</dbReference>
<keyword evidence="18" id="KW-1185">Reference proteome</keyword>
<dbReference type="PROSITE" id="PS50102">
    <property type="entry name" value="RRM"/>
    <property type="match status" value="1"/>
</dbReference>
<keyword evidence="4" id="KW-0479">Metal-binding</keyword>
<protein>
    <recommendedName>
        <fullName evidence="2">Zinc finger CCHC-type and RNA-binding motif-containing protein 1</fullName>
    </recommendedName>
    <alternativeName>
        <fullName evidence="11">U11/U12 small nuclear ribonucleoprotein 31 kDa protein</fullName>
    </alternativeName>
</protein>
<dbReference type="InterPro" id="IPR035979">
    <property type="entry name" value="RBD_domain_sf"/>
</dbReference>
<dbReference type="InterPro" id="IPR012677">
    <property type="entry name" value="Nucleotide-bd_a/b_plait_sf"/>
</dbReference>
<dbReference type="InterPro" id="IPR036875">
    <property type="entry name" value="Znf_CCHC_sf"/>
</dbReference>
<dbReference type="Gene3D" id="4.10.60.10">
    <property type="entry name" value="Zinc finger, CCHC-type"/>
    <property type="match status" value="1"/>
</dbReference>
<keyword evidence="3" id="KW-0507">mRNA processing</keyword>
<dbReference type="SMART" id="SM00360">
    <property type="entry name" value="RRM"/>
    <property type="match status" value="1"/>
</dbReference>
<proteinExistence type="predicted"/>
<evidence type="ECO:0000256" key="13">
    <source>
        <dbReference type="PROSITE-ProRule" id="PRU00176"/>
    </source>
</evidence>
<evidence type="ECO:0000256" key="2">
    <source>
        <dbReference type="ARBA" id="ARBA00015428"/>
    </source>
</evidence>
<evidence type="ECO:0000256" key="3">
    <source>
        <dbReference type="ARBA" id="ARBA00022664"/>
    </source>
</evidence>
<dbReference type="PANTHER" id="PTHR46259">
    <property type="entry name" value="ZINC FINGER CCHC-TYPE AND RNA-BINDING MOTIF-CONTAINING PROTEIN 1"/>
    <property type="match status" value="1"/>
</dbReference>
<keyword evidence="10" id="KW-0539">Nucleus</keyword>
<dbReference type="SUPFAM" id="SSF57756">
    <property type="entry name" value="Retrovirus zinc finger-like domains"/>
    <property type="match status" value="1"/>
</dbReference>
<dbReference type="AlphaFoldDB" id="A0A6H5HPF9"/>
<dbReference type="InterPro" id="IPR000504">
    <property type="entry name" value="RRM_dom"/>
</dbReference>
<dbReference type="SMART" id="SM00343">
    <property type="entry name" value="ZnF_C2HC"/>
    <property type="match status" value="1"/>
</dbReference>
<accession>A0A6H5HPF9</accession>
<keyword evidence="9" id="KW-0508">mRNA splicing</keyword>
<feature type="domain" description="RRM" evidence="15">
    <location>
        <begin position="9"/>
        <end position="87"/>
    </location>
</feature>
<dbReference type="Pfam" id="PF00098">
    <property type="entry name" value="zf-CCHC"/>
    <property type="match status" value="1"/>
</dbReference>
<evidence type="ECO:0000256" key="9">
    <source>
        <dbReference type="ARBA" id="ARBA00023187"/>
    </source>
</evidence>
<dbReference type="SMART" id="SM00361">
    <property type="entry name" value="RRM_1"/>
    <property type="match status" value="1"/>
</dbReference>
<evidence type="ECO:0000256" key="8">
    <source>
        <dbReference type="ARBA" id="ARBA00022884"/>
    </source>
</evidence>
<keyword evidence="6 12" id="KW-0863">Zinc-finger</keyword>
<evidence type="ECO:0000256" key="4">
    <source>
        <dbReference type="ARBA" id="ARBA00022723"/>
    </source>
</evidence>
<dbReference type="Pfam" id="PF00076">
    <property type="entry name" value="RRM_1"/>
    <property type="match status" value="1"/>
</dbReference>
<evidence type="ECO:0000313" key="18">
    <source>
        <dbReference type="Proteomes" id="UP000479000"/>
    </source>
</evidence>
<evidence type="ECO:0000256" key="7">
    <source>
        <dbReference type="ARBA" id="ARBA00022833"/>
    </source>
</evidence>
<name>A0A6H5HPF9_9HEMI</name>
<keyword evidence="8 13" id="KW-0694">RNA-binding</keyword>
<dbReference type="GO" id="GO:0005689">
    <property type="term" value="C:U12-type spliceosomal complex"/>
    <property type="evidence" value="ECO:0007669"/>
    <property type="project" value="InterPro"/>
</dbReference>
<organism evidence="17 18">
    <name type="scientific">Nesidiocoris tenuis</name>
    <dbReference type="NCBI Taxonomy" id="355587"/>
    <lineage>
        <taxon>Eukaryota</taxon>
        <taxon>Metazoa</taxon>
        <taxon>Ecdysozoa</taxon>
        <taxon>Arthropoda</taxon>
        <taxon>Hexapoda</taxon>
        <taxon>Insecta</taxon>
        <taxon>Pterygota</taxon>
        <taxon>Neoptera</taxon>
        <taxon>Paraneoptera</taxon>
        <taxon>Hemiptera</taxon>
        <taxon>Heteroptera</taxon>
        <taxon>Panheteroptera</taxon>
        <taxon>Cimicomorpha</taxon>
        <taxon>Miridae</taxon>
        <taxon>Dicyphina</taxon>
        <taxon>Nesidiocoris</taxon>
    </lineage>
</organism>
<evidence type="ECO:0000256" key="11">
    <source>
        <dbReference type="ARBA" id="ARBA00032031"/>
    </source>
</evidence>
<dbReference type="GO" id="GO:0008270">
    <property type="term" value="F:zinc ion binding"/>
    <property type="evidence" value="ECO:0007669"/>
    <property type="project" value="UniProtKB-KW"/>
</dbReference>
<evidence type="ECO:0000259" key="15">
    <source>
        <dbReference type="PROSITE" id="PS50102"/>
    </source>
</evidence>
<evidence type="ECO:0000313" key="17">
    <source>
        <dbReference type="EMBL" id="CAB0019388.1"/>
    </source>
</evidence>
<dbReference type="Proteomes" id="UP000479000">
    <property type="component" value="Unassembled WGS sequence"/>
</dbReference>
<dbReference type="InterPro" id="IPR034219">
    <property type="entry name" value="ZCRB1_RRM"/>
</dbReference>
<feature type="region of interest" description="Disordered" evidence="14">
    <location>
        <begin position="120"/>
        <end position="168"/>
    </location>
</feature>